<name>A0A2P2NWD9_RHIMU</name>
<sequence length="42" mass="5235">MSFVHMKYKLSWLLFITLNMNLHNNFQRYELRSLMKFILLPC</sequence>
<dbReference type="AlphaFoldDB" id="A0A2P2NWD9"/>
<evidence type="ECO:0000313" key="1">
    <source>
        <dbReference type="EMBL" id="MBX46739.1"/>
    </source>
</evidence>
<proteinExistence type="predicted"/>
<protein>
    <submittedName>
        <fullName evidence="1">Uncharacterized protein</fullName>
    </submittedName>
</protein>
<accession>A0A2P2NWD9</accession>
<reference evidence="1" key="1">
    <citation type="submission" date="2018-02" db="EMBL/GenBank/DDBJ databases">
        <title>Rhizophora mucronata_Transcriptome.</title>
        <authorList>
            <person name="Meera S.P."/>
            <person name="Sreeshan A."/>
            <person name="Augustine A."/>
        </authorList>
    </citation>
    <scope>NUCLEOTIDE SEQUENCE</scope>
    <source>
        <tissue evidence="1">Leaf</tissue>
    </source>
</reference>
<organism evidence="1">
    <name type="scientific">Rhizophora mucronata</name>
    <name type="common">Asiatic mangrove</name>
    <dbReference type="NCBI Taxonomy" id="61149"/>
    <lineage>
        <taxon>Eukaryota</taxon>
        <taxon>Viridiplantae</taxon>
        <taxon>Streptophyta</taxon>
        <taxon>Embryophyta</taxon>
        <taxon>Tracheophyta</taxon>
        <taxon>Spermatophyta</taxon>
        <taxon>Magnoliopsida</taxon>
        <taxon>eudicotyledons</taxon>
        <taxon>Gunneridae</taxon>
        <taxon>Pentapetalae</taxon>
        <taxon>rosids</taxon>
        <taxon>fabids</taxon>
        <taxon>Malpighiales</taxon>
        <taxon>Rhizophoraceae</taxon>
        <taxon>Rhizophora</taxon>
    </lineage>
</organism>
<dbReference type="EMBL" id="GGEC01066255">
    <property type="protein sequence ID" value="MBX46739.1"/>
    <property type="molecule type" value="Transcribed_RNA"/>
</dbReference>